<feature type="region of interest" description="Disordered" evidence="1">
    <location>
        <begin position="39"/>
        <end position="82"/>
    </location>
</feature>
<reference evidence="2" key="1">
    <citation type="journal article" date="2014" name="Front. Microbiol.">
        <title>High frequency of phylogenetically diverse reductive dehalogenase-homologous genes in deep subseafloor sedimentary metagenomes.</title>
        <authorList>
            <person name="Kawai M."/>
            <person name="Futagami T."/>
            <person name="Toyoda A."/>
            <person name="Takaki Y."/>
            <person name="Nishi S."/>
            <person name="Hori S."/>
            <person name="Arai W."/>
            <person name="Tsubouchi T."/>
            <person name="Morono Y."/>
            <person name="Uchiyama I."/>
            <person name="Ito T."/>
            <person name="Fujiyama A."/>
            <person name="Inagaki F."/>
            <person name="Takami H."/>
        </authorList>
    </citation>
    <scope>NUCLEOTIDE SEQUENCE</scope>
    <source>
        <strain evidence="2">Expedition CK06-06</strain>
    </source>
</reference>
<feature type="non-terminal residue" evidence="2">
    <location>
        <position position="1"/>
    </location>
</feature>
<name>X1H5M2_9ZZZZ</name>
<gene>
    <name evidence="2" type="ORF">S03H2_11215</name>
</gene>
<comment type="caution">
    <text evidence="2">The sequence shown here is derived from an EMBL/GenBank/DDBJ whole genome shotgun (WGS) entry which is preliminary data.</text>
</comment>
<dbReference type="AlphaFoldDB" id="X1H5M2"/>
<feature type="compositionally biased region" description="Low complexity" evidence="1">
    <location>
        <begin position="39"/>
        <end position="51"/>
    </location>
</feature>
<accession>X1H5M2</accession>
<organism evidence="2">
    <name type="scientific">marine sediment metagenome</name>
    <dbReference type="NCBI Taxonomy" id="412755"/>
    <lineage>
        <taxon>unclassified sequences</taxon>
        <taxon>metagenomes</taxon>
        <taxon>ecological metagenomes</taxon>
    </lineage>
</organism>
<evidence type="ECO:0000256" key="1">
    <source>
        <dbReference type="SAM" id="MobiDB-lite"/>
    </source>
</evidence>
<sequence length="123" mass="12735">SGGGERMRPLGRQIVETLEGWLRSARPAGGAGRARAKLKAAGATRGAQAAGSPSSPMSESVAAPAPGRITGEGAPVIGEGAEWGRLPPSSVEALRRFMAEAFPLEYKALVKEYFRSLSRSGGE</sequence>
<evidence type="ECO:0000313" key="2">
    <source>
        <dbReference type="EMBL" id="GAH40598.1"/>
    </source>
</evidence>
<dbReference type="EMBL" id="BARU01005734">
    <property type="protein sequence ID" value="GAH40598.1"/>
    <property type="molecule type" value="Genomic_DNA"/>
</dbReference>
<protein>
    <submittedName>
        <fullName evidence="2">Uncharacterized protein</fullName>
    </submittedName>
</protein>
<proteinExistence type="predicted"/>